<comment type="caution">
    <text evidence="2">The sequence shown here is derived from an EMBL/GenBank/DDBJ whole genome shotgun (WGS) entry which is preliminary data.</text>
</comment>
<keyword evidence="3" id="KW-1185">Reference proteome</keyword>
<evidence type="ECO:0000256" key="1">
    <source>
        <dbReference type="SAM" id="MobiDB-lite"/>
    </source>
</evidence>
<name>A0AAW1Q5U8_9CHLO</name>
<dbReference type="PANTHER" id="PTHR33645:SF2">
    <property type="entry name" value="FAMILY PROTEIN, PUTATIVE (DUF3754)-RELATED"/>
    <property type="match status" value="1"/>
</dbReference>
<reference evidence="2 3" key="1">
    <citation type="journal article" date="2024" name="Nat. Commun.">
        <title>Phylogenomics reveals the evolutionary origins of lichenization in chlorophyte algae.</title>
        <authorList>
            <person name="Puginier C."/>
            <person name="Libourel C."/>
            <person name="Otte J."/>
            <person name="Skaloud P."/>
            <person name="Haon M."/>
            <person name="Grisel S."/>
            <person name="Petersen M."/>
            <person name="Berrin J.G."/>
            <person name="Delaux P.M."/>
            <person name="Dal Grande F."/>
            <person name="Keller J."/>
        </authorList>
    </citation>
    <scope>NUCLEOTIDE SEQUENCE [LARGE SCALE GENOMIC DNA]</scope>
    <source>
        <strain evidence="2 3">SAG 2043</strain>
    </source>
</reference>
<dbReference type="AlphaFoldDB" id="A0AAW1Q5U8"/>
<dbReference type="PANTHER" id="PTHR33645">
    <property type="entry name" value="AMINOPEPTIDASE (DUF3754)"/>
    <property type="match status" value="1"/>
</dbReference>
<proteinExistence type="predicted"/>
<gene>
    <name evidence="2" type="ORF">WJX72_006739</name>
</gene>
<dbReference type="EMBL" id="JALJOR010000006">
    <property type="protein sequence ID" value="KAK9815609.1"/>
    <property type="molecule type" value="Genomic_DNA"/>
</dbReference>
<feature type="region of interest" description="Disordered" evidence="1">
    <location>
        <begin position="136"/>
        <end position="175"/>
    </location>
</feature>
<evidence type="ECO:0000313" key="2">
    <source>
        <dbReference type="EMBL" id="KAK9815609.1"/>
    </source>
</evidence>
<dbReference type="InterPro" id="IPR022227">
    <property type="entry name" value="DUF3754"/>
</dbReference>
<accession>A0AAW1Q5U8</accession>
<organism evidence="2 3">
    <name type="scientific">[Myrmecia] bisecta</name>
    <dbReference type="NCBI Taxonomy" id="41462"/>
    <lineage>
        <taxon>Eukaryota</taxon>
        <taxon>Viridiplantae</taxon>
        <taxon>Chlorophyta</taxon>
        <taxon>core chlorophytes</taxon>
        <taxon>Trebouxiophyceae</taxon>
        <taxon>Trebouxiales</taxon>
        <taxon>Trebouxiaceae</taxon>
        <taxon>Myrmecia</taxon>
    </lineage>
</organism>
<dbReference type="Pfam" id="PF12576">
    <property type="entry name" value="DUF3754"/>
    <property type="match status" value="1"/>
</dbReference>
<protein>
    <submittedName>
        <fullName evidence="2">Uncharacterized protein</fullName>
    </submittedName>
</protein>
<evidence type="ECO:0000313" key="3">
    <source>
        <dbReference type="Proteomes" id="UP001489004"/>
    </source>
</evidence>
<dbReference type="Proteomes" id="UP001489004">
    <property type="component" value="Unassembled WGS sequence"/>
</dbReference>
<sequence length="777" mass="86007">MSQLQQQISCHKQVAASGSSSTRYRFQKAPWRLHTNTSRCQVRAAAASEPVQGQRSGATRLRVERQSHLPAFREEAWRALRSLVPEEDWREAAAVFAALENIYRVEYQVLGEELLQAFRAANSALIPLPDLVAEADNRRASRRSRKRARSETNSDQPAADAAGQSVSSSDEADIAGAPGTVTELQEGNVMTLDSGFSDEVETLPTSSMDVESVSRLEFDRASRLSTDGVSEEEAEAADQQFMQMLTTLLLKAHFIPFSARDVAMSRSLNSDYLDQLFIRADTKSMDEKLVGEHIKDRGLTEEAQSLLVYKRGYGQARKRGRMLLPKLDYLQLLIVKGVITTATTSLPLLWSRIRGLLGQPEEEAKATAKARKAKASVTAAAQGNDAPREQSVQGVVAADGSTGRSMQDTAEADKNWLQTVGSAVVRKLASAGVLSPRLMVVGGGLFITLSNWGLIPMVDVLPLEEFNEQWQPEEPERLQPMFVERVNIRDALKGRGGLLSGLPAIVDKVELVEPTYQELLVLYREDKGLSKVEKLQRRLAELRYRITGSPPAQGPRFQKRGAIVMRVYKDIPVPTWKIVFPNKLLQFRPLDGLRYDLLTLAGLGAVVAQAKYDSFILEVVTAVSAATFLFRVVLGYRRMSSRYEKMANDLLATSTMAGQDGVIDYLTGSAALQQFEQTALAYVLLQQSDAPLTATSLSAAAESMLEGKFQVRVRYAAEEALQELQRLGLLEAVPCESNNGAQRGALYKVVQPTDAFAELQKHWDRLLMEHVDYRELQ</sequence>